<reference evidence="1" key="1">
    <citation type="submission" date="2020-10" db="EMBL/GenBank/DDBJ databases">
        <authorList>
            <person name="Han B."/>
            <person name="Lu T."/>
            <person name="Zhao Q."/>
            <person name="Huang X."/>
            <person name="Zhao Y."/>
        </authorList>
    </citation>
    <scope>NUCLEOTIDE SEQUENCE</scope>
</reference>
<dbReference type="Proteomes" id="UP000604825">
    <property type="component" value="Unassembled WGS sequence"/>
</dbReference>
<evidence type="ECO:0000313" key="1">
    <source>
        <dbReference type="EMBL" id="CAD6334707.1"/>
    </source>
</evidence>
<proteinExistence type="predicted"/>
<keyword evidence="2" id="KW-1185">Reference proteome</keyword>
<gene>
    <name evidence="1" type="ORF">NCGR_LOCUS58805</name>
</gene>
<evidence type="ECO:0000313" key="2">
    <source>
        <dbReference type="Proteomes" id="UP000604825"/>
    </source>
</evidence>
<dbReference type="EMBL" id="CAJGYO010000017">
    <property type="protein sequence ID" value="CAD6334707.1"/>
    <property type="molecule type" value="Genomic_DNA"/>
</dbReference>
<organism evidence="1 2">
    <name type="scientific">Miscanthus lutarioriparius</name>
    <dbReference type="NCBI Taxonomy" id="422564"/>
    <lineage>
        <taxon>Eukaryota</taxon>
        <taxon>Viridiplantae</taxon>
        <taxon>Streptophyta</taxon>
        <taxon>Embryophyta</taxon>
        <taxon>Tracheophyta</taxon>
        <taxon>Spermatophyta</taxon>
        <taxon>Magnoliopsida</taxon>
        <taxon>Liliopsida</taxon>
        <taxon>Poales</taxon>
        <taxon>Poaceae</taxon>
        <taxon>PACMAD clade</taxon>
        <taxon>Panicoideae</taxon>
        <taxon>Andropogonodae</taxon>
        <taxon>Andropogoneae</taxon>
        <taxon>Saccharinae</taxon>
        <taxon>Miscanthus</taxon>
    </lineage>
</organism>
<protein>
    <submittedName>
        <fullName evidence="1">Uncharacterized protein</fullName>
    </submittedName>
</protein>
<dbReference type="AlphaFoldDB" id="A0A811RXK7"/>
<dbReference type="OrthoDB" id="10069295at2759"/>
<comment type="caution">
    <text evidence="1">The sequence shown here is derived from an EMBL/GenBank/DDBJ whole genome shotgun (WGS) entry which is preliminary data.</text>
</comment>
<sequence>MQVKRQKAANDEAKANLVLHDIIRCHKDISDVPLEILANVKKVFEKRMEEATDTIDNNLIVC</sequence>
<accession>A0A811RXK7</accession>
<name>A0A811RXK7_9POAL</name>